<sequence length="425" mass="48068">MVIRKFLCLFLLCCACMTPGYASGTYEKLTLTGINIIDRNGLSETICSKEKLKKYSKVDFLSPQPYQKVMRMYKNARGENVSCLTTYHPNGQLKQYLECVNNRACGRYREWHSNGKIKIQAEVIGGIADLHPSAESGWLFHGTTLAHNDEGILEAAINYDKGLLQGTSYYYHSNGQVWKECSYHKGRAHGDFLTYTSEGFLLKKQTYQDGEKHSVSIRYEERSNTVLSEEEYDNGLLLKGYYLDPETHQIFSEITNGNGTQAIYGKHSIVETRVFVRGEPHGNVTVFDSLGNQVLQTYTLSEGVKHGEELFFYPDSGKSKLLLTWNHGILQGPVKTWYPNGSLESCKELINNKKSGLLTLYYPEGQIMATEEYDNELLVKGEYFRPGDRHPYSKIDKGCGTAVFFTSSGTITKKIPYQDGKPLVN</sequence>
<name>A0ABX5VYW1_9CHLA</name>
<dbReference type="EMBL" id="CP041038">
    <property type="protein sequence ID" value="QDE37190.1"/>
    <property type="molecule type" value="Genomic_DNA"/>
</dbReference>
<evidence type="ECO:0008006" key="4">
    <source>
        <dbReference type="Google" id="ProtNLM"/>
    </source>
</evidence>
<keyword evidence="3" id="KW-1185">Reference proteome</keyword>
<dbReference type="PANTHER" id="PTHR33706:SF1">
    <property type="entry name" value="TPR REPEAT PROTEIN"/>
    <property type="match status" value="1"/>
</dbReference>
<dbReference type="Pfam" id="PF07661">
    <property type="entry name" value="MORN_2"/>
    <property type="match status" value="4"/>
</dbReference>
<feature type="signal peptide" evidence="1">
    <location>
        <begin position="1"/>
        <end position="22"/>
    </location>
</feature>
<dbReference type="Proteomes" id="UP000320536">
    <property type="component" value="Chromosome"/>
</dbReference>
<accession>A0ABX5VYW1</accession>
<evidence type="ECO:0000313" key="3">
    <source>
        <dbReference type="Proteomes" id="UP000320536"/>
    </source>
</evidence>
<reference evidence="2 3" key="1">
    <citation type="journal article" date="2020" name="Data Brief">
        <title>Data of de novo genome assembly of the Chlamydia psittaci strain isolated from the livestock in Volga Region, Russian Federation.</title>
        <authorList>
            <person name="Feodorova V.A."/>
            <person name="Zaitsev S.S."/>
            <person name="Khizhnyakova M.A."/>
            <person name="Saltykov Y.V."/>
            <person name="Evstifeev V.V."/>
            <person name="Khusainov F.M."/>
            <person name="Yakovlev S.I."/>
            <person name="Larionova O.S."/>
            <person name="Motin V.L."/>
        </authorList>
    </citation>
    <scope>NUCLEOTIDE SEQUENCE [LARGE SCALE GENOMIC DNA]</scope>
    <source>
        <strain evidence="2 3">Rostinovo-70</strain>
    </source>
</reference>
<dbReference type="SUPFAM" id="SSF82185">
    <property type="entry name" value="Histone H3 K4-specific methyltransferase SET7/9 N-terminal domain"/>
    <property type="match status" value="2"/>
</dbReference>
<dbReference type="Gene3D" id="2.20.110.10">
    <property type="entry name" value="Histone H3 K4-specific methyltransferase SET7/9 N-terminal domain"/>
    <property type="match status" value="2"/>
</dbReference>
<protein>
    <recommendedName>
        <fullName evidence="4">Phophatidylinositol-4-phosphate 5-kinase</fullName>
    </recommendedName>
</protein>
<proteinExistence type="predicted"/>
<evidence type="ECO:0000256" key="1">
    <source>
        <dbReference type="SAM" id="SignalP"/>
    </source>
</evidence>
<gene>
    <name evidence="2" type="ORF">FI836_02590</name>
</gene>
<evidence type="ECO:0000313" key="2">
    <source>
        <dbReference type="EMBL" id="QDE37190.1"/>
    </source>
</evidence>
<dbReference type="InterPro" id="IPR011652">
    <property type="entry name" value="MORN_2"/>
</dbReference>
<dbReference type="RefSeq" id="WP_033887528.1">
    <property type="nucleotide sequence ID" value="NZ_CP041038.1"/>
</dbReference>
<organism evidence="2 3">
    <name type="scientific">Chlamydophila parapsittaci</name>
    <dbReference type="NCBI Taxonomy" id="344886"/>
    <lineage>
        <taxon>Bacteria</taxon>
        <taxon>Pseudomonadati</taxon>
        <taxon>Chlamydiota</taxon>
        <taxon>Chlamydiia</taxon>
        <taxon>Chlamydiales</taxon>
        <taxon>Chlamydiaceae</taxon>
        <taxon>Chlamydia/Chlamydophila group</taxon>
        <taxon>Chlamydia</taxon>
    </lineage>
</organism>
<keyword evidence="1" id="KW-0732">Signal</keyword>
<feature type="chain" id="PRO_5045265272" description="Phophatidylinositol-4-phosphate 5-kinase" evidence="1">
    <location>
        <begin position="23"/>
        <end position="425"/>
    </location>
</feature>
<dbReference type="PANTHER" id="PTHR33706">
    <property type="entry name" value="MORN VARIANT REPEAT PROTEIN"/>
    <property type="match status" value="1"/>
</dbReference>